<feature type="domain" description="LysM" evidence="3">
    <location>
        <begin position="359"/>
        <end position="403"/>
    </location>
</feature>
<evidence type="ECO:0000259" key="3">
    <source>
        <dbReference type="PROSITE" id="PS51782"/>
    </source>
</evidence>
<dbReference type="PROSITE" id="PS51257">
    <property type="entry name" value="PROKAR_LIPOPROTEIN"/>
    <property type="match status" value="1"/>
</dbReference>
<dbReference type="Pfam" id="PF01476">
    <property type="entry name" value="LysM"/>
    <property type="match status" value="5"/>
</dbReference>
<dbReference type="PROSITE" id="PS51782">
    <property type="entry name" value="LYSM"/>
    <property type="match status" value="5"/>
</dbReference>
<protein>
    <submittedName>
        <fullName evidence="4">LysM repeat protein</fullName>
    </submittedName>
</protein>
<dbReference type="Proteomes" id="UP000253426">
    <property type="component" value="Unassembled WGS sequence"/>
</dbReference>
<dbReference type="SUPFAM" id="SSF54106">
    <property type="entry name" value="LysM domain"/>
    <property type="match status" value="5"/>
</dbReference>
<comment type="caution">
    <text evidence="4">The sequence shown here is derived from an EMBL/GenBank/DDBJ whole genome shotgun (WGS) entry which is preliminary data.</text>
</comment>
<dbReference type="InterPro" id="IPR018392">
    <property type="entry name" value="LysM"/>
</dbReference>
<feature type="signal peptide" evidence="2">
    <location>
        <begin position="1"/>
        <end position="36"/>
    </location>
</feature>
<evidence type="ECO:0000256" key="1">
    <source>
        <dbReference type="SAM" id="MobiDB-lite"/>
    </source>
</evidence>
<feature type="region of interest" description="Disordered" evidence="1">
    <location>
        <begin position="228"/>
        <end position="263"/>
    </location>
</feature>
<dbReference type="SMART" id="SM00257">
    <property type="entry name" value="LysM"/>
    <property type="match status" value="5"/>
</dbReference>
<feature type="region of interest" description="Disordered" evidence="1">
    <location>
        <begin position="305"/>
        <end position="359"/>
    </location>
</feature>
<dbReference type="AlphaFoldDB" id="A0A366HU93"/>
<dbReference type="Gene3D" id="3.10.350.10">
    <property type="entry name" value="LysM domain"/>
    <property type="match status" value="5"/>
</dbReference>
<gene>
    <name evidence="4" type="ORF">DES53_101207</name>
</gene>
<dbReference type="InterPro" id="IPR036779">
    <property type="entry name" value="LysM_dom_sf"/>
</dbReference>
<sequence length="408" mass="43484">MRTLFEKSGGGIALMRVLLGGLLLAACSATPLFAAAATPTSKGKPQKPSPAYVEHKVTRGETLWRVAQKHKTSVGAIMDYNRMSDQTVREGMTLRIPTPQPQDAKAAPRQNIHMVKSGETFWSIAEDFGISPRSLAQANPNVNPNKIHEDMELVIPAEERPEVPAASAGSGASSTPAAPTQPGMLAHKVEDNQTYYSIAKQYGVTMEAMVAANPQVKPERLRPGMTVQVPMKTTRPSPPQESPKPAAPSGATVAGGTGRTYKIRPGDTMEAIAKKHGVSQEALLKENKLSASDPFYVDDVLKIPAGGQNTTPRSTSGSKSVVQPGEKPGSTPTPPRQQPSQQQESEPPSGSRANKGSVPGYIVSAGEDIGTICDAFGITRQQLLEYNRLPSNARLKTGDHIMIPKMGE</sequence>
<feature type="domain" description="LysM" evidence="3">
    <location>
        <begin position="185"/>
        <end position="229"/>
    </location>
</feature>
<feature type="region of interest" description="Disordered" evidence="1">
    <location>
        <begin position="162"/>
        <end position="183"/>
    </location>
</feature>
<reference evidence="4 5" key="1">
    <citation type="submission" date="2018-06" db="EMBL/GenBank/DDBJ databases">
        <title>Genomic Encyclopedia of Type Strains, Phase IV (KMG-IV): sequencing the most valuable type-strain genomes for metagenomic binning, comparative biology and taxonomic classification.</title>
        <authorList>
            <person name="Goeker M."/>
        </authorList>
    </citation>
    <scope>NUCLEOTIDE SEQUENCE [LARGE SCALE GENOMIC DNA]</scope>
    <source>
        <strain evidence="4 5">DSM 25532</strain>
    </source>
</reference>
<evidence type="ECO:0000313" key="4">
    <source>
        <dbReference type="EMBL" id="RBP47410.1"/>
    </source>
</evidence>
<feature type="compositionally biased region" description="Pro residues" evidence="1">
    <location>
        <begin position="236"/>
        <end position="246"/>
    </location>
</feature>
<feature type="compositionally biased region" description="Low complexity" evidence="1">
    <location>
        <begin position="164"/>
        <end position="180"/>
    </location>
</feature>
<dbReference type="OrthoDB" id="9811296at2"/>
<dbReference type="RefSeq" id="WP_113956349.1">
    <property type="nucleotide sequence ID" value="NZ_QNRR01000001.1"/>
</dbReference>
<evidence type="ECO:0000313" key="5">
    <source>
        <dbReference type="Proteomes" id="UP000253426"/>
    </source>
</evidence>
<feature type="chain" id="PRO_5017050702" evidence="2">
    <location>
        <begin position="37"/>
        <end position="408"/>
    </location>
</feature>
<feature type="domain" description="LysM" evidence="3">
    <location>
        <begin position="53"/>
        <end position="96"/>
    </location>
</feature>
<name>A0A366HU93_9BACT</name>
<evidence type="ECO:0000256" key="2">
    <source>
        <dbReference type="SAM" id="SignalP"/>
    </source>
</evidence>
<dbReference type="PANTHER" id="PTHR33734:SF22">
    <property type="entry name" value="MEMBRANE-BOUND LYTIC MUREIN TRANSGLYCOSYLASE D"/>
    <property type="match status" value="1"/>
</dbReference>
<feature type="domain" description="LysM" evidence="3">
    <location>
        <begin position="111"/>
        <end position="155"/>
    </location>
</feature>
<dbReference type="CDD" id="cd00118">
    <property type="entry name" value="LysM"/>
    <property type="match status" value="4"/>
</dbReference>
<accession>A0A366HU93</accession>
<feature type="compositionally biased region" description="Polar residues" evidence="1">
    <location>
        <begin position="307"/>
        <end position="321"/>
    </location>
</feature>
<proteinExistence type="predicted"/>
<organism evidence="4 5">
    <name type="scientific">Roseimicrobium gellanilyticum</name>
    <dbReference type="NCBI Taxonomy" id="748857"/>
    <lineage>
        <taxon>Bacteria</taxon>
        <taxon>Pseudomonadati</taxon>
        <taxon>Verrucomicrobiota</taxon>
        <taxon>Verrucomicrobiia</taxon>
        <taxon>Verrucomicrobiales</taxon>
        <taxon>Verrucomicrobiaceae</taxon>
        <taxon>Roseimicrobium</taxon>
    </lineage>
</organism>
<keyword evidence="5" id="KW-1185">Reference proteome</keyword>
<feature type="compositionally biased region" description="Low complexity" evidence="1">
    <location>
        <begin position="338"/>
        <end position="352"/>
    </location>
</feature>
<dbReference type="PANTHER" id="PTHR33734">
    <property type="entry name" value="LYSM DOMAIN-CONTAINING GPI-ANCHORED PROTEIN 2"/>
    <property type="match status" value="1"/>
</dbReference>
<feature type="domain" description="LysM" evidence="3">
    <location>
        <begin position="259"/>
        <end position="303"/>
    </location>
</feature>
<dbReference type="EMBL" id="QNRR01000001">
    <property type="protein sequence ID" value="RBP47410.1"/>
    <property type="molecule type" value="Genomic_DNA"/>
</dbReference>
<keyword evidence="2" id="KW-0732">Signal</keyword>